<sequence>MWSVSTAISKKGLLLSMMWKSVRGHTKKRLSFPASTMKSMFTWSMMIVSPSVRAIQYHSRPKMNQLRVKEALKRKRTKRHRISTKVVQKSARKNNRRKPRHSKDLGLIRQPRSLKKRPNEREINHGLS</sequence>
<dbReference type="Proteomes" id="UP000314294">
    <property type="component" value="Unassembled WGS sequence"/>
</dbReference>
<feature type="compositionally biased region" description="Basic and acidic residues" evidence="1">
    <location>
        <begin position="117"/>
        <end position="128"/>
    </location>
</feature>
<accession>A0A4Z2IAG1</accession>
<organism evidence="2 3">
    <name type="scientific">Liparis tanakae</name>
    <name type="common">Tanaka's snailfish</name>
    <dbReference type="NCBI Taxonomy" id="230148"/>
    <lineage>
        <taxon>Eukaryota</taxon>
        <taxon>Metazoa</taxon>
        <taxon>Chordata</taxon>
        <taxon>Craniata</taxon>
        <taxon>Vertebrata</taxon>
        <taxon>Euteleostomi</taxon>
        <taxon>Actinopterygii</taxon>
        <taxon>Neopterygii</taxon>
        <taxon>Teleostei</taxon>
        <taxon>Neoteleostei</taxon>
        <taxon>Acanthomorphata</taxon>
        <taxon>Eupercaria</taxon>
        <taxon>Perciformes</taxon>
        <taxon>Cottioidei</taxon>
        <taxon>Cottales</taxon>
        <taxon>Liparidae</taxon>
        <taxon>Liparis</taxon>
    </lineage>
</organism>
<keyword evidence="3" id="KW-1185">Reference proteome</keyword>
<feature type="compositionally biased region" description="Basic residues" evidence="1">
    <location>
        <begin position="90"/>
        <end position="101"/>
    </location>
</feature>
<reference evidence="2 3" key="1">
    <citation type="submission" date="2019-03" db="EMBL/GenBank/DDBJ databases">
        <title>First draft genome of Liparis tanakae, snailfish: a comprehensive survey of snailfish specific genes.</title>
        <authorList>
            <person name="Kim W."/>
            <person name="Song I."/>
            <person name="Jeong J.-H."/>
            <person name="Kim D."/>
            <person name="Kim S."/>
            <person name="Ryu S."/>
            <person name="Song J.Y."/>
            <person name="Lee S.K."/>
        </authorList>
    </citation>
    <scope>NUCLEOTIDE SEQUENCE [LARGE SCALE GENOMIC DNA]</scope>
    <source>
        <tissue evidence="2">Muscle</tissue>
    </source>
</reference>
<dbReference type="OrthoDB" id="10629012at2759"/>
<dbReference type="EMBL" id="SRLO01000108">
    <property type="protein sequence ID" value="TNN74978.1"/>
    <property type="molecule type" value="Genomic_DNA"/>
</dbReference>
<evidence type="ECO:0000256" key="1">
    <source>
        <dbReference type="SAM" id="MobiDB-lite"/>
    </source>
</evidence>
<protein>
    <submittedName>
        <fullName evidence="2">Uncharacterized protein</fullName>
    </submittedName>
</protein>
<name>A0A4Z2IAG1_9TELE</name>
<gene>
    <name evidence="2" type="ORF">EYF80_014723</name>
</gene>
<evidence type="ECO:0000313" key="3">
    <source>
        <dbReference type="Proteomes" id="UP000314294"/>
    </source>
</evidence>
<evidence type="ECO:0000313" key="2">
    <source>
        <dbReference type="EMBL" id="TNN74978.1"/>
    </source>
</evidence>
<comment type="caution">
    <text evidence="2">The sequence shown here is derived from an EMBL/GenBank/DDBJ whole genome shotgun (WGS) entry which is preliminary data.</text>
</comment>
<feature type="region of interest" description="Disordered" evidence="1">
    <location>
        <begin position="72"/>
        <end position="128"/>
    </location>
</feature>
<proteinExistence type="predicted"/>
<feature type="compositionally biased region" description="Basic residues" evidence="1">
    <location>
        <begin position="72"/>
        <end position="83"/>
    </location>
</feature>
<dbReference type="AlphaFoldDB" id="A0A4Z2IAG1"/>